<proteinExistence type="predicted"/>
<feature type="transmembrane region" description="Helical" evidence="2">
    <location>
        <begin position="84"/>
        <end position="108"/>
    </location>
</feature>
<organism evidence="3">
    <name type="scientific">Pseudarthrobacter sulfonivorans</name>
    <dbReference type="NCBI Taxonomy" id="121292"/>
    <lineage>
        <taxon>Bacteria</taxon>
        <taxon>Bacillati</taxon>
        <taxon>Actinomycetota</taxon>
        <taxon>Actinomycetes</taxon>
        <taxon>Micrococcales</taxon>
        <taxon>Micrococcaceae</taxon>
        <taxon>Pseudarthrobacter</taxon>
    </lineage>
</organism>
<feature type="region of interest" description="Disordered" evidence="1">
    <location>
        <begin position="1"/>
        <end position="20"/>
    </location>
</feature>
<keyword evidence="2" id="KW-1133">Transmembrane helix</keyword>
<accession>A0A0U2X945</accession>
<dbReference type="EMBL" id="CP013747">
    <property type="protein sequence ID" value="ALV40546.1"/>
    <property type="molecule type" value="Genomic_DNA"/>
</dbReference>
<evidence type="ECO:0000256" key="1">
    <source>
        <dbReference type="SAM" id="MobiDB-lite"/>
    </source>
</evidence>
<dbReference type="RefSeq" id="WP_058929718.1">
    <property type="nucleotide sequence ID" value="NZ_CP013747.1"/>
</dbReference>
<reference evidence="3 4" key="1">
    <citation type="submission" date="2015-12" db="EMBL/GenBank/DDBJ databases">
        <authorList>
            <person name="Shamseldin A."/>
            <person name="Moawad H."/>
            <person name="Abd El-Rahim W.M."/>
            <person name="Sadowsky M.J."/>
        </authorList>
    </citation>
    <scope>NUCLEOTIDE SEQUENCE [LARGE SCALE GENOMIC DNA]</scope>
    <source>
        <strain evidence="3 4">Ar51</strain>
    </source>
</reference>
<sequence>MNNTPEPAGQQRTKQPLSDAAKDSLTKTRNLFRIFIVTVLGAFFVYQLDVSYLWLTGILTAASFVLGILLLVRSARLKESKLVLFGTVSGLVVSLIMLLVILATALFFRQVQDFQTCSREALTDQALSNCRVQLESSLPGLR</sequence>
<evidence type="ECO:0000313" key="3">
    <source>
        <dbReference type="EMBL" id="ALV40546.1"/>
    </source>
</evidence>
<dbReference type="AlphaFoldDB" id="A0A0U2X945"/>
<name>A0A0U2X945_9MICC</name>
<evidence type="ECO:0000313" key="4">
    <source>
        <dbReference type="Proteomes" id="UP000065151"/>
    </source>
</evidence>
<feature type="transmembrane region" description="Helical" evidence="2">
    <location>
        <begin position="30"/>
        <end position="46"/>
    </location>
</feature>
<feature type="transmembrane region" description="Helical" evidence="2">
    <location>
        <begin position="52"/>
        <end position="72"/>
    </location>
</feature>
<gene>
    <name evidence="3" type="ORF">AU252_04670</name>
</gene>
<keyword evidence="2" id="KW-0472">Membrane</keyword>
<keyword evidence="2" id="KW-0812">Transmembrane</keyword>
<feature type="compositionally biased region" description="Polar residues" evidence="1">
    <location>
        <begin position="1"/>
        <end position="16"/>
    </location>
</feature>
<dbReference type="KEGG" id="psul:AU252_04670"/>
<dbReference type="Proteomes" id="UP000065151">
    <property type="component" value="Chromosome"/>
</dbReference>
<protein>
    <submittedName>
        <fullName evidence="3">Uncharacterized protein</fullName>
    </submittedName>
</protein>
<evidence type="ECO:0000256" key="2">
    <source>
        <dbReference type="SAM" id="Phobius"/>
    </source>
</evidence>